<gene>
    <name evidence="1" type="ORF">J2Z35_002678</name>
</gene>
<proteinExistence type="predicted"/>
<dbReference type="Proteomes" id="UP001314903">
    <property type="component" value="Unassembled WGS sequence"/>
</dbReference>
<keyword evidence="1" id="KW-0808">Transferase</keyword>
<evidence type="ECO:0000313" key="1">
    <source>
        <dbReference type="EMBL" id="MBP2028840.1"/>
    </source>
</evidence>
<comment type="caution">
    <text evidence="1">The sequence shown here is derived from an EMBL/GenBank/DDBJ whole genome shotgun (WGS) entry which is preliminary data.</text>
</comment>
<dbReference type="GO" id="GO:0032259">
    <property type="term" value="P:methylation"/>
    <property type="evidence" value="ECO:0007669"/>
    <property type="project" value="UniProtKB-KW"/>
</dbReference>
<dbReference type="Pfam" id="PF20548">
    <property type="entry name" value="DUF6762"/>
    <property type="match status" value="1"/>
</dbReference>
<dbReference type="InterPro" id="IPR046650">
    <property type="entry name" value="DUF6762"/>
</dbReference>
<protein>
    <submittedName>
        <fullName evidence="1">SAM-dependent methyltransferase</fullName>
    </submittedName>
</protein>
<dbReference type="RefSeq" id="WP_209661899.1">
    <property type="nucleotide sequence ID" value="NZ_JAGGLI010000043.1"/>
</dbReference>
<reference evidence="1 2" key="1">
    <citation type="submission" date="2021-03" db="EMBL/GenBank/DDBJ databases">
        <title>Genomic Encyclopedia of Type Strains, Phase IV (KMG-IV): sequencing the most valuable type-strain genomes for metagenomic binning, comparative biology and taxonomic classification.</title>
        <authorList>
            <person name="Goeker M."/>
        </authorList>
    </citation>
    <scope>NUCLEOTIDE SEQUENCE [LARGE SCALE GENOMIC DNA]</scope>
    <source>
        <strain evidence="1 2">DSM 27512</strain>
    </source>
</reference>
<keyword evidence="1" id="KW-0489">Methyltransferase</keyword>
<accession>A0ABS4KM26</accession>
<dbReference type="GO" id="GO:0008168">
    <property type="term" value="F:methyltransferase activity"/>
    <property type="evidence" value="ECO:0007669"/>
    <property type="project" value="UniProtKB-KW"/>
</dbReference>
<organism evidence="1 2">
    <name type="scientific">Acetoanaerobium pronyense</name>
    <dbReference type="NCBI Taxonomy" id="1482736"/>
    <lineage>
        <taxon>Bacteria</taxon>
        <taxon>Bacillati</taxon>
        <taxon>Bacillota</taxon>
        <taxon>Clostridia</taxon>
        <taxon>Peptostreptococcales</taxon>
        <taxon>Filifactoraceae</taxon>
        <taxon>Acetoanaerobium</taxon>
    </lineage>
</organism>
<dbReference type="EMBL" id="JAGGLI010000043">
    <property type="protein sequence ID" value="MBP2028840.1"/>
    <property type="molecule type" value="Genomic_DNA"/>
</dbReference>
<name>A0ABS4KM26_9FIRM</name>
<evidence type="ECO:0000313" key="2">
    <source>
        <dbReference type="Proteomes" id="UP001314903"/>
    </source>
</evidence>
<sequence length="138" mass="16294">MEPFAVIIMKKDAETGFLDKEVGSYMIKEHGDYIDSIYVLEQDGKNIAHMRVSTDFDVQDWQYSAIYDYYDEDKVKALEDVLSIEAIEEEFNPLWEIRFVLPEIEEAAEEMMVRILASHKNELDEVLKEIKDKEEEYL</sequence>
<keyword evidence="2" id="KW-1185">Reference proteome</keyword>